<organism evidence="1 3">
    <name type="scientific">Peronospora matthiolae</name>
    <dbReference type="NCBI Taxonomy" id="2874970"/>
    <lineage>
        <taxon>Eukaryota</taxon>
        <taxon>Sar</taxon>
        <taxon>Stramenopiles</taxon>
        <taxon>Oomycota</taxon>
        <taxon>Peronosporomycetes</taxon>
        <taxon>Peronosporales</taxon>
        <taxon>Peronosporaceae</taxon>
        <taxon>Peronospora</taxon>
    </lineage>
</organism>
<evidence type="ECO:0000313" key="2">
    <source>
        <dbReference type="EMBL" id="CAK7918990.1"/>
    </source>
</evidence>
<gene>
    <name evidence="1" type="ORF">PM001_LOCUS4024</name>
    <name evidence="2" type="ORF">PM001_LOCUS5906</name>
</gene>
<dbReference type="AlphaFoldDB" id="A0AAV1T8Q9"/>
<protein>
    <submittedName>
        <fullName evidence="1">Uncharacterized protein</fullName>
    </submittedName>
</protein>
<proteinExistence type="predicted"/>
<dbReference type="EMBL" id="CAKLBY020000035">
    <property type="protein sequence ID" value="CAK7909885.1"/>
    <property type="molecule type" value="Genomic_DNA"/>
</dbReference>
<evidence type="ECO:0000313" key="3">
    <source>
        <dbReference type="Proteomes" id="UP001162060"/>
    </source>
</evidence>
<dbReference type="EMBL" id="CAKLBY020000047">
    <property type="protein sequence ID" value="CAK7918990.1"/>
    <property type="molecule type" value="Genomic_DNA"/>
</dbReference>
<reference evidence="1" key="1">
    <citation type="submission" date="2024-01" db="EMBL/GenBank/DDBJ databases">
        <authorList>
            <person name="Webb A."/>
        </authorList>
    </citation>
    <scope>NUCLEOTIDE SEQUENCE</scope>
    <source>
        <strain evidence="1">Pm1</strain>
    </source>
</reference>
<dbReference type="Proteomes" id="UP001162060">
    <property type="component" value="Unassembled WGS sequence"/>
</dbReference>
<comment type="caution">
    <text evidence="1">The sequence shown here is derived from an EMBL/GenBank/DDBJ whole genome shotgun (WGS) entry which is preliminary data.</text>
</comment>
<accession>A0AAV1T8Q9</accession>
<evidence type="ECO:0000313" key="1">
    <source>
        <dbReference type="EMBL" id="CAK7909885.1"/>
    </source>
</evidence>
<sequence length="43" mass="4665">MKTLLGQLLVYLLSSGEIVAVVGDLINFTFLLFVGFNSSMEAL</sequence>
<name>A0AAV1T8Q9_9STRA</name>